<dbReference type="InterPro" id="IPR036390">
    <property type="entry name" value="WH_DNA-bd_sf"/>
</dbReference>
<protein>
    <recommendedName>
        <fullName evidence="8">IclR family transcriptional regulator</fullName>
    </recommendedName>
</protein>
<proteinExistence type="predicted"/>
<dbReference type="SUPFAM" id="SSF55781">
    <property type="entry name" value="GAF domain-like"/>
    <property type="match status" value="1"/>
</dbReference>
<dbReference type="Gene3D" id="3.30.450.40">
    <property type="match status" value="1"/>
</dbReference>
<evidence type="ECO:0000259" key="4">
    <source>
        <dbReference type="PROSITE" id="PS51077"/>
    </source>
</evidence>
<dbReference type="SMART" id="SM00346">
    <property type="entry name" value="HTH_ICLR"/>
    <property type="match status" value="1"/>
</dbReference>
<name>A0A265NF01_9BACI</name>
<evidence type="ECO:0000256" key="1">
    <source>
        <dbReference type="ARBA" id="ARBA00023015"/>
    </source>
</evidence>
<dbReference type="GO" id="GO:0003700">
    <property type="term" value="F:DNA-binding transcription factor activity"/>
    <property type="evidence" value="ECO:0007669"/>
    <property type="project" value="TreeGrafter"/>
</dbReference>
<evidence type="ECO:0000256" key="2">
    <source>
        <dbReference type="ARBA" id="ARBA00023125"/>
    </source>
</evidence>
<dbReference type="PROSITE" id="PS51078">
    <property type="entry name" value="ICLR_ED"/>
    <property type="match status" value="1"/>
</dbReference>
<evidence type="ECO:0008006" key="8">
    <source>
        <dbReference type="Google" id="ProtNLM"/>
    </source>
</evidence>
<dbReference type="Pfam" id="PF09339">
    <property type="entry name" value="HTH_IclR"/>
    <property type="match status" value="1"/>
</dbReference>
<dbReference type="Gene3D" id="1.10.10.10">
    <property type="entry name" value="Winged helix-like DNA-binding domain superfamily/Winged helix DNA-binding domain"/>
    <property type="match status" value="1"/>
</dbReference>
<gene>
    <name evidence="6" type="ORF">CIL03_05695</name>
</gene>
<dbReference type="PANTHER" id="PTHR30136:SF7">
    <property type="entry name" value="HTH-TYPE TRANSCRIPTIONAL REGULATOR KDGR-RELATED"/>
    <property type="match status" value="1"/>
</dbReference>
<keyword evidence="1" id="KW-0805">Transcription regulation</keyword>
<keyword evidence="2" id="KW-0238">DNA-binding</keyword>
<dbReference type="PANTHER" id="PTHR30136">
    <property type="entry name" value="HELIX-TURN-HELIX TRANSCRIPTIONAL REGULATOR, ICLR FAMILY"/>
    <property type="match status" value="1"/>
</dbReference>
<reference evidence="6 7" key="1">
    <citation type="submission" date="2017-08" db="EMBL/GenBank/DDBJ databases">
        <title>Virgibacillus indicus sp. nov. and Virgibacillus profoundi sp. nov, two moderately halophilic bacteria isolated from marine sediment by using the Microfluidic Streak Plate.</title>
        <authorList>
            <person name="Xu B."/>
            <person name="Hu B."/>
            <person name="Wang J."/>
            <person name="Zhu Y."/>
            <person name="Huang L."/>
            <person name="Du W."/>
            <person name="Huang Y."/>
        </authorList>
    </citation>
    <scope>NUCLEOTIDE SEQUENCE [LARGE SCALE GENOMIC DNA]</scope>
    <source>
        <strain evidence="6 7">IO3-P2-C2</strain>
    </source>
</reference>
<dbReference type="GO" id="GO:0045892">
    <property type="term" value="P:negative regulation of DNA-templated transcription"/>
    <property type="evidence" value="ECO:0007669"/>
    <property type="project" value="TreeGrafter"/>
</dbReference>
<comment type="caution">
    <text evidence="6">The sequence shown here is derived from an EMBL/GenBank/DDBJ whole genome shotgun (WGS) entry which is preliminary data.</text>
</comment>
<dbReference type="SUPFAM" id="SSF46785">
    <property type="entry name" value="Winged helix' DNA-binding domain"/>
    <property type="match status" value="1"/>
</dbReference>
<evidence type="ECO:0000256" key="3">
    <source>
        <dbReference type="ARBA" id="ARBA00023163"/>
    </source>
</evidence>
<keyword evidence="3" id="KW-0804">Transcription</keyword>
<accession>A0A265NF01</accession>
<evidence type="ECO:0000313" key="6">
    <source>
        <dbReference type="EMBL" id="OZU90630.1"/>
    </source>
</evidence>
<dbReference type="InterPro" id="IPR005471">
    <property type="entry name" value="Tscrpt_reg_IclR_N"/>
</dbReference>
<evidence type="ECO:0000313" key="7">
    <source>
        <dbReference type="Proteomes" id="UP000216498"/>
    </source>
</evidence>
<dbReference type="InterPro" id="IPR014757">
    <property type="entry name" value="Tscrpt_reg_IclR_C"/>
</dbReference>
<dbReference type="OrthoDB" id="9791752at2"/>
<feature type="domain" description="IclR-ED" evidence="5">
    <location>
        <begin position="59"/>
        <end position="246"/>
    </location>
</feature>
<keyword evidence="7" id="KW-1185">Reference proteome</keyword>
<organism evidence="6 7">
    <name type="scientific">Virgibacillus indicus</name>
    <dbReference type="NCBI Taxonomy" id="2024554"/>
    <lineage>
        <taxon>Bacteria</taxon>
        <taxon>Bacillati</taxon>
        <taxon>Bacillota</taxon>
        <taxon>Bacilli</taxon>
        <taxon>Bacillales</taxon>
        <taxon>Bacillaceae</taxon>
        <taxon>Virgibacillus</taxon>
    </lineage>
</organism>
<dbReference type="PROSITE" id="PS51077">
    <property type="entry name" value="HTH_ICLR"/>
    <property type="match status" value="1"/>
</dbReference>
<dbReference type="InterPro" id="IPR029016">
    <property type="entry name" value="GAF-like_dom_sf"/>
</dbReference>
<dbReference type="Proteomes" id="UP000216498">
    <property type="component" value="Unassembled WGS sequence"/>
</dbReference>
<dbReference type="Pfam" id="PF01614">
    <property type="entry name" value="IclR_C"/>
    <property type="match status" value="1"/>
</dbReference>
<evidence type="ECO:0000259" key="5">
    <source>
        <dbReference type="PROSITE" id="PS51078"/>
    </source>
</evidence>
<dbReference type="GO" id="GO:0003677">
    <property type="term" value="F:DNA binding"/>
    <property type="evidence" value="ECO:0007669"/>
    <property type="project" value="UniProtKB-KW"/>
</dbReference>
<dbReference type="AlphaFoldDB" id="A0A265NF01"/>
<sequence>MGKYEASTLKKGLQILDLLAENRILTLTEISHMLELNKTTAFRLLHTLEDMNYIAKRGNYFELNTKKFHSPKEGKTSIDWTTLRNPYLLGKNVGENVYIGTLEGADLVMRQIIKPPFNEPFNEEIGDRSMAHYSALGKVILAYLNPDEQQETFSLLQSAPATENTFIDPELLLYHLDVIKKQGFALDDEERFLGLRCIAAPVFKDNKVVAAVAIDGPIERMKRNLLRGLTNKVIAASEKITDEINAYF</sequence>
<dbReference type="RefSeq" id="WP_094884361.1">
    <property type="nucleotide sequence ID" value="NZ_NPMS01000001.1"/>
</dbReference>
<feature type="domain" description="HTH iclR-type" evidence="4">
    <location>
        <begin position="6"/>
        <end position="65"/>
    </location>
</feature>
<dbReference type="EMBL" id="NPMS01000001">
    <property type="protein sequence ID" value="OZU90630.1"/>
    <property type="molecule type" value="Genomic_DNA"/>
</dbReference>
<dbReference type="InterPro" id="IPR050707">
    <property type="entry name" value="HTH_MetabolicPath_Reg"/>
</dbReference>
<dbReference type="InterPro" id="IPR036388">
    <property type="entry name" value="WH-like_DNA-bd_sf"/>
</dbReference>